<gene>
    <name evidence="1" type="ORF">SAMN05443665_11063</name>
</gene>
<protein>
    <submittedName>
        <fullName evidence="1">Uncharacterized protein</fullName>
    </submittedName>
</protein>
<dbReference type="RefSeq" id="WP_089331228.1">
    <property type="nucleotide sequence ID" value="NZ_FZOR01000106.1"/>
</dbReference>
<reference evidence="1 2" key="1">
    <citation type="submission" date="2017-06" db="EMBL/GenBank/DDBJ databases">
        <authorList>
            <person name="Kim H.J."/>
            <person name="Triplett B.A."/>
        </authorList>
    </citation>
    <scope>NUCLEOTIDE SEQUENCE [LARGE SCALE GENOMIC DNA]</scope>
    <source>
        <strain evidence="1 2">DSM 44715</strain>
    </source>
</reference>
<dbReference type="AlphaFoldDB" id="A0A239P8K2"/>
<dbReference type="EMBL" id="FZOR01000106">
    <property type="protein sequence ID" value="SNT63410.1"/>
    <property type="molecule type" value="Genomic_DNA"/>
</dbReference>
<evidence type="ECO:0000313" key="2">
    <source>
        <dbReference type="Proteomes" id="UP000198318"/>
    </source>
</evidence>
<evidence type="ECO:0000313" key="1">
    <source>
        <dbReference type="EMBL" id="SNT63410.1"/>
    </source>
</evidence>
<name>A0A239P8K2_9ACTN</name>
<organism evidence="1 2">
    <name type="scientific">Actinomadura meyerae</name>
    <dbReference type="NCBI Taxonomy" id="240840"/>
    <lineage>
        <taxon>Bacteria</taxon>
        <taxon>Bacillati</taxon>
        <taxon>Actinomycetota</taxon>
        <taxon>Actinomycetes</taxon>
        <taxon>Streptosporangiales</taxon>
        <taxon>Thermomonosporaceae</taxon>
        <taxon>Actinomadura</taxon>
    </lineage>
</organism>
<dbReference type="Proteomes" id="UP000198318">
    <property type="component" value="Unassembled WGS sequence"/>
</dbReference>
<sequence>MTHAARVRQAAARLVWASNPHSLSLASTAIELGKLMDAGSTAVASALRSTLAHLGECGREPDGLDEIRARACRKRLDAFRQP</sequence>
<accession>A0A239P8K2</accession>
<proteinExistence type="predicted"/>
<keyword evidence="2" id="KW-1185">Reference proteome</keyword>